<gene>
    <name evidence="4" type="ORF">FHETE_4529</name>
</gene>
<dbReference type="AlphaFoldDB" id="A0A8H5WPJ3"/>
<dbReference type="InterPro" id="IPR049450">
    <property type="entry name" value="ACOT8-like_C"/>
</dbReference>
<keyword evidence="4" id="KW-0378">Hydrolase</keyword>
<sequence length="523" mass="58614">MTVIEDNVRPTLLRPPEHDENKSLIENVLDVTELKVLGLDIFTNTQPQWHPPGARGIYGGAVIAQCLAAAQKTVPETFLVHSCHCYFLLAGSSETPILYHVERVRDGRSYSTRTVQARQKGACIFTTTISFVREPTPDKKRREVSHAASLPEGVSPPSDDWDGEPEWARTGPFQSHRIEVVGAKDPEIKPQDRKSRQWMRSRHKISASGGPQAHLAALAYMSDSYFIGTVSRLHGLWRFPFSPEEVPSLDEKTQEQVKTLCEFEGMGSDVEAWKGRAQVGMLVSLDHSIYFHEPRAVKADEWMFTDMESPWAGDGRGVVTQKIFGKDGALLATCFQENTFAVYTPCAHTVRQGKEECKDSQSITGAMKKALKVGECQPDNFIKLVIDWCPDCKTGFQEVIRVLDVVPATYRGLWDPRLLERYWAIKSQRRCLGPIDAEVIGYDAFPTRDCIEYRPLNIDVPTSEENTWELHALETAVLLLEPVSVLIEGQSYVAAGELSVQIHLCKIAVRATAKKAYNFGHVE</sequence>
<feature type="compositionally biased region" description="Basic and acidic residues" evidence="1">
    <location>
        <begin position="136"/>
        <end position="145"/>
    </location>
</feature>
<reference evidence="4 5" key="1">
    <citation type="submission" date="2020-05" db="EMBL/GenBank/DDBJ databases">
        <title>Identification and distribution of gene clusters putatively required for synthesis of sphingolipid metabolism inhibitors in phylogenetically diverse species of the filamentous fungus Fusarium.</title>
        <authorList>
            <person name="Kim H.-S."/>
            <person name="Busman M."/>
            <person name="Brown D.W."/>
            <person name="Divon H."/>
            <person name="Uhlig S."/>
            <person name="Proctor R.H."/>
        </authorList>
    </citation>
    <scope>NUCLEOTIDE SEQUENCE [LARGE SCALE GENOMIC DNA]</scope>
    <source>
        <strain evidence="4 5">NRRL 20693</strain>
    </source>
</reference>
<dbReference type="EMBL" id="JAAGWQ010000075">
    <property type="protein sequence ID" value="KAF5670622.1"/>
    <property type="molecule type" value="Genomic_DNA"/>
</dbReference>
<evidence type="ECO:0000259" key="3">
    <source>
        <dbReference type="Pfam" id="PF20789"/>
    </source>
</evidence>
<dbReference type="PANTHER" id="PTHR11066:SF34">
    <property type="entry name" value="ACYL-COENZYME A THIOESTERASE 8"/>
    <property type="match status" value="1"/>
</dbReference>
<proteinExistence type="predicted"/>
<evidence type="ECO:0000259" key="2">
    <source>
        <dbReference type="Pfam" id="PF13622"/>
    </source>
</evidence>
<dbReference type="GO" id="GO:0006637">
    <property type="term" value="P:acyl-CoA metabolic process"/>
    <property type="evidence" value="ECO:0007669"/>
    <property type="project" value="InterPro"/>
</dbReference>
<dbReference type="GO" id="GO:0009062">
    <property type="term" value="P:fatty acid catabolic process"/>
    <property type="evidence" value="ECO:0007669"/>
    <property type="project" value="TreeGrafter"/>
</dbReference>
<dbReference type="FunFam" id="3.10.129.10:FF:000074">
    <property type="entry name" value="Acyl-CoA thioesterase II"/>
    <property type="match status" value="1"/>
</dbReference>
<dbReference type="Proteomes" id="UP000567885">
    <property type="component" value="Unassembled WGS sequence"/>
</dbReference>
<comment type="caution">
    <text evidence="4">The sequence shown here is derived from an EMBL/GenBank/DDBJ whole genome shotgun (WGS) entry which is preliminary data.</text>
</comment>
<dbReference type="SUPFAM" id="SSF54637">
    <property type="entry name" value="Thioesterase/thiol ester dehydrase-isomerase"/>
    <property type="match status" value="2"/>
</dbReference>
<accession>A0A8H5WPJ3</accession>
<dbReference type="Pfam" id="PF13622">
    <property type="entry name" value="4HBT_3"/>
    <property type="match status" value="1"/>
</dbReference>
<dbReference type="InterPro" id="IPR049449">
    <property type="entry name" value="TesB_ACOT8-like_N"/>
</dbReference>
<feature type="domain" description="Acyl-CoA thioesterase-like N-terminal HotDog" evidence="2">
    <location>
        <begin position="47"/>
        <end position="132"/>
    </location>
</feature>
<dbReference type="InterPro" id="IPR029069">
    <property type="entry name" value="HotDog_dom_sf"/>
</dbReference>
<keyword evidence="5" id="KW-1185">Reference proteome</keyword>
<dbReference type="Pfam" id="PF20789">
    <property type="entry name" value="4HBT_3C"/>
    <property type="match status" value="1"/>
</dbReference>
<dbReference type="OrthoDB" id="68328at2759"/>
<dbReference type="CDD" id="cd03444">
    <property type="entry name" value="Thioesterase_II_repeat1"/>
    <property type="match status" value="1"/>
</dbReference>
<dbReference type="PANTHER" id="PTHR11066">
    <property type="entry name" value="ACYL-COA THIOESTERASE"/>
    <property type="match status" value="1"/>
</dbReference>
<dbReference type="Gene3D" id="3.10.129.10">
    <property type="entry name" value="Hotdog Thioesterase"/>
    <property type="match status" value="2"/>
</dbReference>
<dbReference type="GO" id="GO:0047617">
    <property type="term" value="F:fatty acyl-CoA hydrolase activity"/>
    <property type="evidence" value="ECO:0007669"/>
    <property type="project" value="InterPro"/>
</dbReference>
<evidence type="ECO:0000313" key="5">
    <source>
        <dbReference type="Proteomes" id="UP000567885"/>
    </source>
</evidence>
<evidence type="ECO:0000313" key="4">
    <source>
        <dbReference type="EMBL" id="KAF5670622.1"/>
    </source>
</evidence>
<protein>
    <submittedName>
        <fullName evidence="4">Palmitoyl hydrolase</fullName>
    </submittedName>
</protein>
<name>A0A8H5WPJ3_FUSHE</name>
<dbReference type="GO" id="GO:0005782">
    <property type="term" value="C:peroxisomal matrix"/>
    <property type="evidence" value="ECO:0007669"/>
    <property type="project" value="UniProtKB-SubCell"/>
</dbReference>
<dbReference type="CDD" id="cd03445">
    <property type="entry name" value="Thioesterase_II_repeat2"/>
    <property type="match status" value="1"/>
</dbReference>
<organism evidence="4 5">
    <name type="scientific">Fusarium heterosporum</name>
    <dbReference type="NCBI Taxonomy" id="42747"/>
    <lineage>
        <taxon>Eukaryota</taxon>
        <taxon>Fungi</taxon>
        <taxon>Dikarya</taxon>
        <taxon>Ascomycota</taxon>
        <taxon>Pezizomycotina</taxon>
        <taxon>Sordariomycetes</taxon>
        <taxon>Hypocreomycetidae</taxon>
        <taxon>Hypocreales</taxon>
        <taxon>Nectriaceae</taxon>
        <taxon>Fusarium</taxon>
        <taxon>Fusarium heterosporum species complex</taxon>
    </lineage>
</organism>
<evidence type="ECO:0000256" key="1">
    <source>
        <dbReference type="SAM" id="MobiDB-lite"/>
    </source>
</evidence>
<feature type="domain" description="Acyl-CoA thioesterase-like C-terminal" evidence="3">
    <location>
        <begin position="157"/>
        <end position="338"/>
    </location>
</feature>
<dbReference type="InterPro" id="IPR003703">
    <property type="entry name" value="Acyl_CoA_thio"/>
</dbReference>
<feature type="region of interest" description="Disordered" evidence="1">
    <location>
        <begin position="136"/>
        <end position="167"/>
    </location>
</feature>